<dbReference type="InterPro" id="IPR007712">
    <property type="entry name" value="RelE/ParE_toxin"/>
</dbReference>
<dbReference type="SUPFAM" id="SSF143011">
    <property type="entry name" value="RelE-like"/>
    <property type="match status" value="1"/>
</dbReference>
<evidence type="ECO:0000313" key="3">
    <source>
        <dbReference type="EMBL" id="GAA4397212.1"/>
    </source>
</evidence>
<dbReference type="Pfam" id="PF05016">
    <property type="entry name" value="ParE_toxin"/>
    <property type="match status" value="1"/>
</dbReference>
<accession>A0ABP8JXH4</accession>
<keyword evidence="4" id="KW-1185">Reference proteome</keyword>
<evidence type="ECO:0000256" key="1">
    <source>
        <dbReference type="ARBA" id="ARBA00006226"/>
    </source>
</evidence>
<gene>
    <name evidence="3" type="ORF">GCM10023187_06320</name>
</gene>
<dbReference type="PANTHER" id="PTHR35601">
    <property type="entry name" value="TOXIN RELE"/>
    <property type="match status" value="1"/>
</dbReference>
<dbReference type="Proteomes" id="UP001500936">
    <property type="component" value="Unassembled WGS sequence"/>
</dbReference>
<evidence type="ECO:0000256" key="2">
    <source>
        <dbReference type="ARBA" id="ARBA00022649"/>
    </source>
</evidence>
<comment type="caution">
    <text evidence="3">The sequence shown here is derived from an EMBL/GenBank/DDBJ whole genome shotgun (WGS) entry which is preliminary data.</text>
</comment>
<dbReference type="InterPro" id="IPR035093">
    <property type="entry name" value="RelE/ParE_toxin_dom_sf"/>
</dbReference>
<name>A0ABP8JXH4_9BACT</name>
<reference evidence="4" key="1">
    <citation type="journal article" date="2019" name="Int. J. Syst. Evol. Microbiol.">
        <title>The Global Catalogue of Microorganisms (GCM) 10K type strain sequencing project: providing services to taxonomists for standard genome sequencing and annotation.</title>
        <authorList>
            <consortium name="The Broad Institute Genomics Platform"/>
            <consortium name="The Broad Institute Genome Sequencing Center for Infectious Disease"/>
            <person name="Wu L."/>
            <person name="Ma J."/>
        </authorList>
    </citation>
    <scope>NUCLEOTIDE SEQUENCE [LARGE SCALE GENOMIC DNA]</scope>
    <source>
        <strain evidence="4">JCM 17925</strain>
    </source>
</reference>
<dbReference type="EMBL" id="BAABHB010000001">
    <property type="protein sequence ID" value="GAA4397212.1"/>
    <property type="molecule type" value="Genomic_DNA"/>
</dbReference>
<keyword evidence="2" id="KW-1277">Toxin-antitoxin system</keyword>
<dbReference type="RefSeq" id="WP_345263869.1">
    <property type="nucleotide sequence ID" value="NZ_BAABHB010000001.1"/>
</dbReference>
<organism evidence="3 4">
    <name type="scientific">Nibrella viscosa</name>
    <dbReference type="NCBI Taxonomy" id="1084524"/>
    <lineage>
        <taxon>Bacteria</taxon>
        <taxon>Pseudomonadati</taxon>
        <taxon>Bacteroidota</taxon>
        <taxon>Cytophagia</taxon>
        <taxon>Cytophagales</taxon>
        <taxon>Spirosomataceae</taxon>
        <taxon>Nibrella</taxon>
    </lineage>
</organism>
<dbReference type="PANTHER" id="PTHR35601:SF1">
    <property type="entry name" value="TOXIN RELE"/>
    <property type="match status" value="1"/>
</dbReference>
<proteinExistence type="inferred from homology"/>
<evidence type="ECO:0008006" key="5">
    <source>
        <dbReference type="Google" id="ProtNLM"/>
    </source>
</evidence>
<protein>
    <recommendedName>
        <fullName evidence="5">mRNA interferase RelE/StbE</fullName>
    </recommendedName>
</protein>
<evidence type="ECO:0000313" key="4">
    <source>
        <dbReference type="Proteomes" id="UP001500936"/>
    </source>
</evidence>
<comment type="similarity">
    <text evidence="1">Belongs to the RelE toxin family.</text>
</comment>
<dbReference type="Gene3D" id="3.30.2310.20">
    <property type="entry name" value="RelE-like"/>
    <property type="match status" value="1"/>
</dbReference>
<sequence length="64" mass="7411">MLIVEALEHLAIDPRPPGVKKLKGREGLFRFRVGDYRIVYQIFDGELLIIVVLIGNRRDIYDSL</sequence>